<evidence type="ECO:0000259" key="1">
    <source>
        <dbReference type="PROSITE" id="PS50943"/>
    </source>
</evidence>
<keyword evidence="3" id="KW-1185">Reference proteome</keyword>
<comment type="caution">
    <text evidence="2">The sequence shown here is derived from an EMBL/GenBank/DDBJ whole genome shotgun (WGS) entry which is preliminary data.</text>
</comment>
<dbReference type="InterPro" id="IPR001387">
    <property type="entry name" value="Cro/C1-type_HTH"/>
</dbReference>
<proteinExistence type="predicted"/>
<dbReference type="Proteomes" id="UP001224997">
    <property type="component" value="Unassembled WGS sequence"/>
</dbReference>
<evidence type="ECO:0000313" key="2">
    <source>
        <dbReference type="EMBL" id="MDP5308155.1"/>
    </source>
</evidence>
<gene>
    <name evidence="2" type="ORF">Q5Y72_13775</name>
</gene>
<dbReference type="Gene3D" id="1.10.260.40">
    <property type="entry name" value="lambda repressor-like DNA-binding domains"/>
    <property type="match status" value="1"/>
</dbReference>
<protein>
    <submittedName>
        <fullName evidence="2">Helix-turn-helix transcriptional regulator</fullName>
    </submittedName>
</protein>
<evidence type="ECO:0000313" key="3">
    <source>
        <dbReference type="Proteomes" id="UP001224997"/>
    </source>
</evidence>
<accession>A0ABT9JE97</accession>
<dbReference type="PROSITE" id="PS50943">
    <property type="entry name" value="HTH_CROC1"/>
    <property type="match status" value="1"/>
</dbReference>
<dbReference type="InterPro" id="IPR010982">
    <property type="entry name" value="Lambda_DNA-bd_dom_sf"/>
</dbReference>
<reference evidence="2 3" key="1">
    <citation type="submission" date="2023-08" db="EMBL/GenBank/DDBJ databases">
        <authorList>
            <person name="Park J.-S."/>
        </authorList>
    </citation>
    <scope>NUCLEOTIDE SEQUENCE [LARGE SCALE GENOMIC DNA]</scope>
    <source>
        <strain evidence="2 3">2205BS29-5</strain>
    </source>
</reference>
<dbReference type="SUPFAM" id="SSF47413">
    <property type="entry name" value="lambda repressor-like DNA-binding domains"/>
    <property type="match status" value="1"/>
</dbReference>
<sequence length="171" mass="19027">MIDVARPSELVHRLHRLRVDNGLTIQEMAERCGIPKSSLESYMRTEGARKPGLDALVAISDGMRVSLDWLVGRAADNFDAEATKKDFALACFNVVQSLIDWMRAQQSEHDTSIFDAGTVAGIPDPEIAAKSMLIFVAMTERFKRNSRAYGADRAALYDDLQAHLDREKGTK</sequence>
<feature type="domain" description="HTH cro/C1-type" evidence="1">
    <location>
        <begin position="14"/>
        <end position="70"/>
    </location>
</feature>
<dbReference type="EMBL" id="JAVAMQ010000012">
    <property type="protein sequence ID" value="MDP5308155.1"/>
    <property type="molecule type" value="Genomic_DNA"/>
</dbReference>
<dbReference type="RefSeq" id="WP_305963999.1">
    <property type="nucleotide sequence ID" value="NZ_JAVAMQ010000012.1"/>
</dbReference>
<dbReference type="SMART" id="SM00530">
    <property type="entry name" value="HTH_XRE"/>
    <property type="match status" value="1"/>
</dbReference>
<dbReference type="Pfam" id="PF13560">
    <property type="entry name" value="HTH_31"/>
    <property type="match status" value="1"/>
</dbReference>
<name>A0ABT9JE97_9RHOB</name>
<dbReference type="CDD" id="cd00093">
    <property type="entry name" value="HTH_XRE"/>
    <property type="match status" value="1"/>
</dbReference>
<organism evidence="2 3">
    <name type="scientific">Paracoccus spongiarum</name>
    <dbReference type="NCBI Taxonomy" id="3064387"/>
    <lineage>
        <taxon>Bacteria</taxon>
        <taxon>Pseudomonadati</taxon>
        <taxon>Pseudomonadota</taxon>
        <taxon>Alphaproteobacteria</taxon>
        <taxon>Rhodobacterales</taxon>
        <taxon>Paracoccaceae</taxon>
        <taxon>Paracoccus</taxon>
    </lineage>
</organism>